<evidence type="ECO:0008006" key="3">
    <source>
        <dbReference type="Google" id="ProtNLM"/>
    </source>
</evidence>
<evidence type="ECO:0000313" key="2">
    <source>
        <dbReference type="Proteomes" id="UP001197236"/>
    </source>
</evidence>
<dbReference type="RefSeq" id="WP_218994854.1">
    <property type="nucleotide sequence ID" value="NZ_CP126314.1"/>
</dbReference>
<evidence type="ECO:0000313" key="1">
    <source>
        <dbReference type="EMBL" id="MBW1256712.1"/>
    </source>
</evidence>
<comment type="caution">
    <text evidence="1">The sequence shown here is derived from an EMBL/GenBank/DDBJ whole genome shotgun (WGS) entry which is preliminary data.</text>
</comment>
<reference evidence="1 2" key="1">
    <citation type="submission" date="2021-07" db="EMBL/GenBank/DDBJ databases">
        <title>A novel phosphonate cluster across the Pantoea species complex is important for pathogenicity in onion.</title>
        <authorList>
            <person name="Zhao M."/>
            <person name="Stice S."/>
            <person name="Shin G.Y."/>
            <person name="Coutinho T."/>
            <person name="Gitaitis R."/>
            <person name="Kvitko B."/>
            <person name="Dutta B."/>
        </authorList>
    </citation>
    <scope>NUCLEOTIDE SEQUENCE [LARGE SCALE GENOMIC DNA]</scope>
    <source>
        <strain evidence="1 2">BD 382</strain>
    </source>
</reference>
<gene>
    <name evidence="1" type="ORF">KYI95_05755</name>
</gene>
<dbReference type="Proteomes" id="UP001197236">
    <property type="component" value="Unassembled WGS sequence"/>
</dbReference>
<organism evidence="1 2">
    <name type="scientific">Pantoea allii</name>
    <dbReference type="NCBI Taxonomy" id="574096"/>
    <lineage>
        <taxon>Bacteria</taxon>
        <taxon>Pseudomonadati</taxon>
        <taxon>Pseudomonadota</taxon>
        <taxon>Gammaproteobacteria</taxon>
        <taxon>Enterobacterales</taxon>
        <taxon>Erwiniaceae</taxon>
        <taxon>Pantoea</taxon>
    </lineage>
</organism>
<accession>A0ABS6VCY7</accession>
<protein>
    <recommendedName>
        <fullName evidence="3">Acyl carrier protein</fullName>
    </recommendedName>
</protein>
<name>A0ABS6VCY7_9GAMM</name>
<sequence>MSPELEDVIAFVRDYAGWKSKVVNQNTLLERDLHLAGMDGVDFLEAAETFFAVSFDIEDEDFRTLFDLKENEYLFSSEGLDLLGIGYFFEWLRGKPHSVVKDLSVGQLHQVLVKLRSKNPPDVNL</sequence>
<dbReference type="EMBL" id="JAHVXZ010000002">
    <property type="protein sequence ID" value="MBW1256712.1"/>
    <property type="molecule type" value="Genomic_DNA"/>
</dbReference>
<proteinExistence type="predicted"/>
<keyword evidence="2" id="KW-1185">Reference proteome</keyword>